<gene>
    <name evidence="8 10" type="primary">petM</name>
    <name evidence="10" type="ORF">VB738_13720</name>
</gene>
<dbReference type="NCBIfam" id="NF008826">
    <property type="entry name" value="PRK11876.1-2"/>
    <property type="match status" value="1"/>
</dbReference>
<evidence type="ECO:0000256" key="9">
    <source>
        <dbReference type="SAM" id="Phobius"/>
    </source>
</evidence>
<dbReference type="InterPro" id="IPR012595">
    <property type="entry name" value="PetM_cyt_b6/f_cplx_su7"/>
</dbReference>
<dbReference type="RefSeq" id="WP_015108796.1">
    <property type="nucleotide sequence ID" value="NZ_JAYGHX010000009.1"/>
</dbReference>
<keyword evidence="7 8" id="KW-0472">Membrane</keyword>
<keyword evidence="3 8" id="KW-0602">Photosynthesis</keyword>
<dbReference type="EMBL" id="JAYGHX010000009">
    <property type="protein sequence ID" value="MEA5392316.1"/>
    <property type="molecule type" value="Genomic_DNA"/>
</dbReference>
<keyword evidence="6 8" id="KW-1133">Transmembrane helix</keyword>
<comment type="subcellular location">
    <subcellularLocation>
        <location evidence="8">Cellular thylakoid membrane</location>
        <topology evidence="8">Single-pass membrane protein</topology>
    </subcellularLocation>
    <subcellularLocation>
        <location evidence="1">Membrane</location>
        <topology evidence="1">Single-pass membrane protein</topology>
    </subcellularLocation>
</comment>
<evidence type="ECO:0000256" key="4">
    <source>
        <dbReference type="ARBA" id="ARBA00022692"/>
    </source>
</evidence>
<evidence type="ECO:0000313" key="11">
    <source>
        <dbReference type="Proteomes" id="UP001304461"/>
    </source>
</evidence>
<keyword evidence="5 8" id="KW-0249">Electron transport</keyword>
<evidence type="ECO:0000256" key="3">
    <source>
        <dbReference type="ARBA" id="ARBA00022531"/>
    </source>
</evidence>
<evidence type="ECO:0000256" key="7">
    <source>
        <dbReference type="ARBA" id="ARBA00023136"/>
    </source>
</evidence>
<evidence type="ECO:0000256" key="1">
    <source>
        <dbReference type="ARBA" id="ARBA00004167"/>
    </source>
</evidence>
<reference evidence="10 11" key="1">
    <citation type="submission" date="2023-12" db="EMBL/GenBank/DDBJ databases">
        <title>Baltic Sea Cyanobacteria.</title>
        <authorList>
            <person name="Delbaje E."/>
            <person name="Fewer D.P."/>
            <person name="Shishido T.K."/>
        </authorList>
    </citation>
    <scope>NUCLEOTIDE SEQUENCE [LARGE SCALE GENOMIC DNA]</scope>
    <source>
        <strain evidence="10 11">UHCC 0139</strain>
    </source>
</reference>
<keyword evidence="2 8" id="KW-0813">Transport</keyword>
<keyword evidence="4 8" id="KW-0812">Transmembrane</keyword>
<evidence type="ECO:0000256" key="6">
    <source>
        <dbReference type="ARBA" id="ARBA00022989"/>
    </source>
</evidence>
<keyword evidence="8" id="KW-0793">Thylakoid</keyword>
<dbReference type="HAMAP" id="MF_00396">
    <property type="entry name" value="Cytb6_f_PetM"/>
    <property type="match status" value="1"/>
</dbReference>
<comment type="subunit">
    <text evidence="8">The 4 large subunits of the cytochrome b6-f complex are cytochrome b6, subunit IV (17 kDa polypeptide, PetD), cytochrome f and the Rieske protein, while the 4 small subunits are PetG, PetL, PetM and PetN. The complex functions as a dimer.</text>
</comment>
<comment type="caution">
    <text evidence="10">The sequence shown here is derived from an EMBL/GenBank/DDBJ whole genome shotgun (WGS) entry which is preliminary data.</text>
</comment>
<comment type="function">
    <text evidence="8">Component of the cytochrome b6-f complex, which mediates electron transfer between photosystem II (PSII) and photosystem I (PSI), cyclic electron flow around PSI, and state transitions.</text>
</comment>
<organism evidence="10 11">
    <name type="scientific">Cyanobium gracile UHCC 0139</name>
    <dbReference type="NCBI Taxonomy" id="3110308"/>
    <lineage>
        <taxon>Bacteria</taxon>
        <taxon>Bacillati</taxon>
        <taxon>Cyanobacteriota</taxon>
        <taxon>Cyanophyceae</taxon>
        <taxon>Synechococcales</taxon>
        <taxon>Prochlorococcaceae</taxon>
        <taxon>Cyanobium</taxon>
    </lineage>
</organism>
<evidence type="ECO:0000256" key="5">
    <source>
        <dbReference type="ARBA" id="ARBA00022982"/>
    </source>
</evidence>
<evidence type="ECO:0000256" key="8">
    <source>
        <dbReference type="HAMAP-Rule" id="MF_00396"/>
    </source>
</evidence>
<protein>
    <recommendedName>
        <fullName evidence="8">Cytochrome b6-f complex subunit 7</fullName>
    </recommendedName>
    <alternativeName>
        <fullName evidence="8">Cytochrome b6-f complex subunit PetM</fullName>
    </alternativeName>
    <alternativeName>
        <fullName evidence="8">Cytochrome b6-f complex subunit VII</fullName>
    </alternativeName>
</protein>
<accession>A0ABU5RX76</accession>
<proteinExistence type="inferred from homology"/>
<evidence type="ECO:0000256" key="2">
    <source>
        <dbReference type="ARBA" id="ARBA00022448"/>
    </source>
</evidence>
<keyword evidence="11" id="KW-1185">Reference proteome</keyword>
<dbReference type="Proteomes" id="UP001304461">
    <property type="component" value="Unassembled WGS sequence"/>
</dbReference>
<dbReference type="Pfam" id="PF08041">
    <property type="entry name" value="PetM"/>
    <property type="match status" value="1"/>
</dbReference>
<comment type="similarity">
    <text evidence="8">Belongs to the PetM family.</text>
</comment>
<name>A0ABU5RX76_9CYAN</name>
<feature type="transmembrane region" description="Helical" evidence="9">
    <location>
        <begin position="6"/>
        <end position="27"/>
    </location>
</feature>
<evidence type="ECO:0000313" key="10">
    <source>
        <dbReference type="EMBL" id="MEA5392316.1"/>
    </source>
</evidence>
<sequence length="32" mass="3315">MASEIFGTAAIFWVLIPVGLAGGALLLKLLND</sequence>